<proteinExistence type="predicted"/>
<dbReference type="PANTHER" id="PTHR35090">
    <property type="entry name" value="DNA-DIRECTED RNA POLYMERASE SUBUNIT I"/>
    <property type="match status" value="1"/>
</dbReference>
<dbReference type="RefSeq" id="WP_100923051.1">
    <property type="nucleotide sequence ID" value="NZ_CP020372.1"/>
</dbReference>
<keyword evidence="3" id="KW-1185">Reference proteome</keyword>
<sequence>MGANEPHHQTAGGPDQPARIGPNAILRVIEALGAGPDAAATPRIFAQAGLSHYLETPPTEMVDEREVTALHQALRDILGIKQARQIGADAGRRTGDYLLANRIPRPVQRLLKLLPRALAARVLLRAIEKNSWTFAGGARFSTQSGCPTRFILDGSRVCRGTRSPLPLCDFYGATFERLFRELVDPEVRVVEVQCQAMGNPTCVFEVRSDGQ</sequence>
<dbReference type="OrthoDB" id="2080515at2"/>
<gene>
    <name evidence="2" type="ORF">THSYN_31375</name>
</gene>
<dbReference type="PANTHER" id="PTHR35090:SF1">
    <property type="entry name" value="SLR0144 PROTEIN"/>
    <property type="match status" value="1"/>
</dbReference>
<dbReference type="InterPro" id="IPR004096">
    <property type="entry name" value="V4R"/>
</dbReference>
<accession>A0A2K8UIR6</accession>
<evidence type="ECO:0000313" key="3">
    <source>
        <dbReference type="Proteomes" id="UP000232638"/>
    </source>
</evidence>
<dbReference type="SMART" id="SM00989">
    <property type="entry name" value="V4R"/>
    <property type="match status" value="1"/>
</dbReference>
<dbReference type="Gene3D" id="3.30.1380.20">
    <property type="entry name" value="Trafficking protein particle complex subunit 3"/>
    <property type="match status" value="1"/>
</dbReference>
<evidence type="ECO:0000313" key="2">
    <source>
        <dbReference type="EMBL" id="AUB85425.1"/>
    </source>
</evidence>
<dbReference type="GO" id="GO:0030494">
    <property type="term" value="P:bacteriochlorophyll biosynthetic process"/>
    <property type="evidence" value="ECO:0007669"/>
    <property type="project" value="InterPro"/>
</dbReference>
<dbReference type="GO" id="GO:0015979">
    <property type="term" value="P:photosynthesis"/>
    <property type="evidence" value="ECO:0007669"/>
    <property type="project" value="InterPro"/>
</dbReference>
<dbReference type="Pfam" id="PF02830">
    <property type="entry name" value="V4R"/>
    <property type="match status" value="1"/>
</dbReference>
<protein>
    <submittedName>
        <fullName evidence="2">Bacteriochlorophyll 4-vinyl reductase</fullName>
    </submittedName>
</protein>
<keyword evidence="2" id="KW-0614">Plasmid</keyword>
<dbReference type="KEGG" id="tsy:THSYN_31375"/>
<dbReference type="SUPFAM" id="SSF111126">
    <property type="entry name" value="Ligand-binding domain in the NO signalling and Golgi transport"/>
    <property type="match status" value="1"/>
</dbReference>
<dbReference type="EMBL" id="CP020372">
    <property type="protein sequence ID" value="AUB85425.1"/>
    <property type="molecule type" value="Genomic_DNA"/>
</dbReference>
<reference evidence="2 3" key="1">
    <citation type="submission" date="2017-03" db="EMBL/GenBank/DDBJ databases">
        <title>Complete genome sequence of Candidatus 'Thiodictyon syntrophicum' sp. nov. strain Cad16T, a photolithoautotroph purple sulfur bacterium isolated from an alpine meromictic lake.</title>
        <authorList>
            <person name="Luedin S.M."/>
            <person name="Pothier J.F."/>
            <person name="Danza F."/>
            <person name="Storelli N."/>
            <person name="Wittwer M."/>
            <person name="Tonolla M."/>
        </authorList>
    </citation>
    <scope>NUCLEOTIDE SEQUENCE [LARGE SCALE GENOMIC DNA]</scope>
    <source>
        <strain evidence="2 3">Cad16T</strain>
        <plasmid evidence="3">Plasmid pts485</plasmid>
    </source>
</reference>
<dbReference type="InterPro" id="IPR010249">
    <property type="entry name" value="BchJ"/>
</dbReference>
<dbReference type="AlphaFoldDB" id="A0A2K8UIR6"/>
<name>A0A2K8UIR6_9GAMM</name>
<organism evidence="2 3">
    <name type="scientific">Candidatus Thiodictyon syntrophicum</name>
    <dbReference type="NCBI Taxonomy" id="1166950"/>
    <lineage>
        <taxon>Bacteria</taxon>
        <taxon>Pseudomonadati</taxon>
        <taxon>Pseudomonadota</taxon>
        <taxon>Gammaproteobacteria</taxon>
        <taxon>Chromatiales</taxon>
        <taxon>Chromatiaceae</taxon>
        <taxon>Thiodictyon</taxon>
    </lineage>
</organism>
<geneLocation type="plasmid" evidence="3">
    <name>pts485</name>
</geneLocation>
<dbReference type="InterPro" id="IPR024096">
    <property type="entry name" value="NO_sig/Golgi_transp_ligand-bd"/>
</dbReference>
<dbReference type="NCBIfam" id="TIGR02019">
    <property type="entry name" value="BchJ"/>
    <property type="match status" value="1"/>
</dbReference>
<feature type="domain" description="4-vinyl reductase 4VR" evidence="1">
    <location>
        <begin position="147"/>
        <end position="208"/>
    </location>
</feature>
<evidence type="ECO:0000259" key="1">
    <source>
        <dbReference type="SMART" id="SM00989"/>
    </source>
</evidence>
<dbReference type="Proteomes" id="UP000232638">
    <property type="component" value="Plasmid pTs485"/>
</dbReference>